<keyword evidence="4 9" id="KW-0812">Transmembrane</keyword>
<dbReference type="PANTHER" id="PTHR38685:SF1">
    <property type="entry name" value="CELL DIVISION PROTEIN ZIPA"/>
    <property type="match status" value="1"/>
</dbReference>
<feature type="transmembrane region" description="Helical" evidence="9">
    <location>
        <begin position="6"/>
        <end position="27"/>
    </location>
</feature>
<dbReference type="PANTHER" id="PTHR38685">
    <property type="entry name" value="CELL DIVISION PROTEIN ZIPA"/>
    <property type="match status" value="1"/>
</dbReference>
<evidence type="ECO:0000256" key="5">
    <source>
        <dbReference type="ARBA" id="ARBA00022989"/>
    </source>
</evidence>
<dbReference type="SUPFAM" id="SSF64383">
    <property type="entry name" value="Cell-division protein ZipA, C-terminal domain"/>
    <property type="match status" value="1"/>
</dbReference>
<evidence type="ECO:0000256" key="3">
    <source>
        <dbReference type="ARBA" id="ARBA00022618"/>
    </source>
</evidence>
<accession>A0A3B0Z7F0</accession>
<dbReference type="InterPro" id="IPR036765">
    <property type="entry name" value="ZipA_FtsZ-bd_C_sf"/>
</dbReference>
<dbReference type="SMART" id="SM00771">
    <property type="entry name" value="ZipA_C"/>
    <property type="match status" value="1"/>
</dbReference>
<keyword evidence="6 9" id="KW-0472">Membrane</keyword>
<keyword evidence="7" id="KW-0131">Cell cycle</keyword>
<evidence type="ECO:0000259" key="10">
    <source>
        <dbReference type="SMART" id="SM00771"/>
    </source>
</evidence>
<evidence type="ECO:0000256" key="7">
    <source>
        <dbReference type="ARBA" id="ARBA00023306"/>
    </source>
</evidence>
<evidence type="ECO:0000256" key="4">
    <source>
        <dbReference type="ARBA" id="ARBA00022692"/>
    </source>
</evidence>
<dbReference type="GO" id="GO:0005886">
    <property type="term" value="C:plasma membrane"/>
    <property type="evidence" value="ECO:0007669"/>
    <property type="project" value="TreeGrafter"/>
</dbReference>
<dbReference type="GO" id="GO:0000917">
    <property type="term" value="P:division septum assembly"/>
    <property type="evidence" value="ECO:0007669"/>
    <property type="project" value="TreeGrafter"/>
</dbReference>
<evidence type="ECO:0000313" key="11">
    <source>
        <dbReference type="EMBL" id="VAW89308.1"/>
    </source>
</evidence>
<sequence length="260" mass="28035">MDSLRISLIVIGIIILLALFFGSKLIPKKRDSQQPGRKIPSLDEQTPPDQSDQSDEWEVIPLKSSDQSSSTPAPAEVADATPVVTDDLKAESVLENSVEVTTAESAPASEPSESNEKPATTPVMPTVIALHIVAKEGEFVGAELVKAANLAAMRYGEMGIFHFLGATSGAVTFSMANMLEPGTFDLENLNGFTTPGVLLFMESEQQDELATSLGSMVKVAQSICEQLDGQLCDDHRRPMDIKHLTTWKADHLGSQLKMPL</sequence>
<name>A0A3B0Z7F0_9ZZZZ</name>
<keyword evidence="5 9" id="KW-1133">Transmembrane helix</keyword>
<reference evidence="11" key="1">
    <citation type="submission" date="2018-06" db="EMBL/GenBank/DDBJ databases">
        <authorList>
            <person name="Zhirakovskaya E."/>
        </authorList>
    </citation>
    <scope>NUCLEOTIDE SEQUENCE</scope>
</reference>
<dbReference type="GO" id="GO:0032153">
    <property type="term" value="C:cell division site"/>
    <property type="evidence" value="ECO:0007669"/>
    <property type="project" value="TreeGrafter"/>
</dbReference>
<dbReference type="InterPro" id="IPR007449">
    <property type="entry name" value="ZipA_FtsZ-bd_C"/>
</dbReference>
<feature type="region of interest" description="Disordered" evidence="8">
    <location>
        <begin position="99"/>
        <end position="120"/>
    </location>
</feature>
<evidence type="ECO:0000256" key="2">
    <source>
        <dbReference type="ARBA" id="ARBA00022519"/>
    </source>
</evidence>
<keyword evidence="1" id="KW-1003">Cell membrane</keyword>
<feature type="compositionally biased region" description="Low complexity" evidence="8">
    <location>
        <begin position="103"/>
        <end position="112"/>
    </location>
</feature>
<evidence type="ECO:0000256" key="9">
    <source>
        <dbReference type="SAM" id="Phobius"/>
    </source>
</evidence>
<evidence type="ECO:0000256" key="6">
    <source>
        <dbReference type="ARBA" id="ARBA00023136"/>
    </source>
</evidence>
<dbReference type="InterPro" id="IPR011919">
    <property type="entry name" value="Cell_div_ZipA"/>
</dbReference>
<dbReference type="Gene3D" id="3.30.1400.10">
    <property type="entry name" value="ZipA, C-terminal FtsZ-binding domain"/>
    <property type="match status" value="1"/>
</dbReference>
<evidence type="ECO:0000256" key="8">
    <source>
        <dbReference type="SAM" id="MobiDB-lite"/>
    </source>
</evidence>
<dbReference type="Pfam" id="PF04354">
    <property type="entry name" value="ZipA_C"/>
    <property type="match status" value="1"/>
</dbReference>
<protein>
    <submittedName>
        <fullName evidence="11">Cell division protein ZipA</fullName>
    </submittedName>
</protein>
<feature type="domain" description="ZipA C-terminal FtsZ-binding" evidence="10">
    <location>
        <begin position="124"/>
        <end position="256"/>
    </location>
</feature>
<keyword evidence="3 11" id="KW-0132">Cell division</keyword>
<organism evidence="11">
    <name type="scientific">hydrothermal vent metagenome</name>
    <dbReference type="NCBI Taxonomy" id="652676"/>
    <lineage>
        <taxon>unclassified sequences</taxon>
        <taxon>metagenomes</taxon>
        <taxon>ecological metagenomes</taxon>
    </lineage>
</organism>
<proteinExistence type="predicted"/>
<feature type="region of interest" description="Disordered" evidence="8">
    <location>
        <begin position="28"/>
        <end position="82"/>
    </location>
</feature>
<gene>
    <name evidence="11" type="ORF">MNBD_GAMMA18-1127</name>
</gene>
<dbReference type="AlphaFoldDB" id="A0A3B0Z7F0"/>
<evidence type="ECO:0000256" key="1">
    <source>
        <dbReference type="ARBA" id="ARBA00022475"/>
    </source>
</evidence>
<dbReference type="EMBL" id="UOFP01000263">
    <property type="protein sequence ID" value="VAW89308.1"/>
    <property type="molecule type" value="Genomic_DNA"/>
</dbReference>
<keyword evidence="2" id="KW-0997">Cell inner membrane</keyword>